<feature type="compositionally biased region" description="Low complexity" evidence="1">
    <location>
        <begin position="149"/>
        <end position="161"/>
    </location>
</feature>
<dbReference type="KEGG" id="tpal:117641120"/>
<feature type="compositionally biased region" description="Basic and acidic residues" evidence="1">
    <location>
        <begin position="26"/>
        <end position="36"/>
    </location>
</feature>
<dbReference type="GeneID" id="117641120"/>
<accession>A0A6P8ZIS7</accession>
<feature type="compositionally biased region" description="Polar residues" evidence="1">
    <location>
        <begin position="115"/>
        <end position="132"/>
    </location>
</feature>
<feature type="region of interest" description="Disordered" evidence="1">
    <location>
        <begin position="26"/>
        <end position="132"/>
    </location>
</feature>
<keyword evidence="2" id="KW-1185">Reference proteome</keyword>
<name>A0A6P8ZIS7_THRPL</name>
<feature type="compositionally biased region" description="Acidic residues" evidence="1">
    <location>
        <begin position="168"/>
        <end position="180"/>
    </location>
</feature>
<evidence type="ECO:0000256" key="1">
    <source>
        <dbReference type="SAM" id="MobiDB-lite"/>
    </source>
</evidence>
<evidence type="ECO:0000313" key="3">
    <source>
        <dbReference type="RefSeq" id="XP_034234124.1"/>
    </source>
</evidence>
<proteinExistence type="predicted"/>
<sequence>MITSVTAAERLLLADDVHRGHRDVGEDAALECDRRSALSPPPSDDDDVTVDEDDDAKVWCSPSPRHCGNLQVTSTTTELGGRDGSASAACPGSPEDLRRDRRDVRERRSKGRLSPSASGVISSTSPKNNHFSIDSILGRRVLSPSRGCSDGSEASEASAADVEPFGDSGDEAELDAELDAEPLPRPRTPAGLAPSPPPTPGDEQRGELWRAFHGADDGEQQRFVRPSPVHGLPALPVPALLRMHGMQHLHGLGLSAGLPPGLSALADLNSLGLGLSAGLPAGLSIHGLGALGVHIRGPSLPPDSARQLSDAGTSA</sequence>
<organism evidence="3">
    <name type="scientific">Thrips palmi</name>
    <name type="common">Melon thrips</name>
    <dbReference type="NCBI Taxonomy" id="161013"/>
    <lineage>
        <taxon>Eukaryota</taxon>
        <taxon>Metazoa</taxon>
        <taxon>Ecdysozoa</taxon>
        <taxon>Arthropoda</taxon>
        <taxon>Hexapoda</taxon>
        <taxon>Insecta</taxon>
        <taxon>Pterygota</taxon>
        <taxon>Neoptera</taxon>
        <taxon>Paraneoptera</taxon>
        <taxon>Thysanoptera</taxon>
        <taxon>Terebrantia</taxon>
        <taxon>Thripoidea</taxon>
        <taxon>Thripidae</taxon>
        <taxon>Thrips</taxon>
    </lineage>
</organism>
<dbReference type="AlphaFoldDB" id="A0A6P8ZIS7"/>
<reference evidence="3" key="1">
    <citation type="submission" date="2025-08" db="UniProtKB">
        <authorList>
            <consortium name="RefSeq"/>
        </authorList>
    </citation>
    <scope>IDENTIFICATION</scope>
    <source>
        <tissue evidence="3">Total insect</tissue>
    </source>
</reference>
<feature type="region of interest" description="Disordered" evidence="1">
    <location>
        <begin position="144"/>
        <end position="205"/>
    </location>
</feature>
<feature type="compositionally biased region" description="Basic and acidic residues" evidence="1">
    <location>
        <begin position="95"/>
        <end position="106"/>
    </location>
</feature>
<dbReference type="InParanoid" id="A0A6P8ZIS7"/>
<dbReference type="Proteomes" id="UP000515158">
    <property type="component" value="Unplaced"/>
</dbReference>
<gene>
    <name evidence="3" type="primary">LOC117641120</name>
</gene>
<protein>
    <submittedName>
        <fullName evidence="3">Uncharacterized protein LOC117641120</fullName>
    </submittedName>
</protein>
<feature type="compositionally biased region" description="Acidic residues" evidence="1">
    <location>
        <begin position="43"/>
        <end position="55"/>
    </location>
</feature>
<dbReference type="RefSeq" id="XP_034234124.1">
    <property type="nucleotide sequence ID" value="XM_034378233.1"/>
</dbReference>
<evidence type="ECO:0000313" key="2">
    <source>
        <dbReference type="Proteomes" id="UP000515158"/>
    </source>
</evidence>